<name>I3TJF3_TISMK</name>
<dbReference type="Proteomes" id="UP000005258">
    <property type="component" value="Chromosome"/>
</dbReference>
<reference evidence="1 2" key="1">
    <citation type="journal article" date="2012" name="J. Am. Chem. Soc.">
        <title>Bacterial biosynthesis and maturation of the didemnin anti-cancer agents.</title>
        <authorList>
            <person name="Xu Y."/>
            <person name="Kersten R.D."/>
            <person name="Nam S.J."/>
            <person name="Lu L."/>
            <person name="Al-Suwailem A.M."/>
            <person name="Zheng H."/>
            <person name="Fenical W."/>
            <person name="Dorrestein P.C."/>
            <person name="Moore B.S."/>
            <person name="Qian P.Y."/>
        </authorList>
    </citation>
    <scope>NUCLEOTIDE SEQUENCE [LARGE SCALE GENOMIC DNA]</scope>
    <source>
        <strain evidence="1 2">KA081020-065</strain>
    </source>
</reference>
<dbReference type="RefSeq" id="WP_014744570.1">
    <property type="nucleotide sequence ID" value="NC_017956.1"/>
</dbReference>
<dbReference type="eggNOG" id="ENOG502ZF8M">
    <property type="taxonomic scope" value="Bacteria"/>
</dbReference>
<sequence>MHPAAPVVPDLSVLQPLPPQTRLEGLRAEIAAARIVDCGMVHERVLRAADGQTPLPSDMPNGVVRAGLCPMPVRRQRLACSHTAARVRMIEAVGLLQDAEDPAVAALQNRIGELDARIGRIDHARGDAELAHALACRDGDAAARDDAAAKIAETGRQFTRALADLDALRSDLLAAMDRQLAKTRAAGGISPAG</sequence>
<proteinExistence type="predicted"/>
<keyword evidence="2" id="KW-1185">Reference proteome</keyword>
<dbReference type="HOGENOM" id="CLU_1408180_0_0_5"/>
<accession>I3TJF3</accession>
<evidence type="ECO:0000313" key="1">
    <source>
        <dbReference type="EMBL" id="AFK52891.1"/>
    </source>
</evidence>
<organism evidence="1 2">
    <name type="scientific">Tistrella mobilis (strain KA081020-065)</name>
    <dbReference type="NCBI Taxonomy" id="1110502"/>
    <lineage>
        <taxon>Bacteria</taxon>
        <taxon>Pseudomonadati</taxon>
        <taxon>Pseudomonadota</taxon>
        <taxon>Alphaproteobacteria</taxon>
        <taxon>Geminicoccales</taxon>
        <taxon>Geminicoccaceae</taxon>
        <taxon>Tistrella</taxon>
    </lineage>
</organism>
<evidence type="ECO:0000313" key="2">
    <source>
        <dbReference type="Proteomes" id="UP000005258"/>
    </source>
</evidence>
<gene>
    <name evidence="1" type="ordered locus">TMO_1052</name>
</gene>
<protein>
    <submittedName>
        <fullName evidence="1">Uncharacterized protein</fullName>
    </submittedName>
</protein>
<dbReference type="KEGG" id="tmo:TMO_1052"/>
<dbReference type="AlphaFoldDB" id="I3TJF3"/>
<dbReference type="EMBL" id="CP003236">
    <property type="protein sequence ID" value="AFK52891.1"/>
    <property type="molecule type" value="Genomic_DNA"/>
</dbReference>